<sequence>MSQILSTLNQEMPKSILNASVMDVDPDEAFRTSKVIERMLEELSLFKKRYDLEEKKTSVKASISSTLIEIEILLDDLMPERFKAYGNLDDQDKEYIIKKVTALRAMLNQIREILRGK</sequence>
<organism evidence="1">
    <name type="scientific">Candidatus Methanomethylicus mesodigestus</name>
    <dbReference type="NCBI Taxonomy" id="1867258"/>
    <lineage>
        <taxon>Archaea</taxon>
        <taxon>Thermoproteota</taxon>
        <taxon>Methanosuratincolia</taxon>
        <taxon>Candidatus Methanomethylicales</taxon>
        <taxon>Candidatus Methanomethylicaceae</taxon>
        <taxon>Candidatus Methanomethylicus</taxon>
    </lineage>
</organism>
<reference evidence="1" key="1">
    <citation type="journal article" date="2020" name="mSystems">
        <title>Genome- and Community-Level Interaction Insights into Carbon Utilization and Element Cycling Functions of Hydrothermarchaeota in Hydrothermal Sediment.</title>
        <authorList>
            <person name="Zhou Z."/>
            <person name="Liu Y."/>
            <person name="Xu W."/>
            <person name="Pan J."/>
            <person name="Luo Z.H."/>
            <person name="Li M."/>
        </authorList>
    </citation>
    <scope>NUCLEOTIDE SEQUENCE [LARGE SCALE GENOMIC DNA]</scope>
    <source>
        <strain evidence="1">SpSt-468</strain>
    </source>
</reference>
<proteinExistence type="predicted"/>
<accession>A0A7C3FD50</accession>
<dbReference type="EMBL" id="DSTX01000011">
    <property type="protein sequence ID" value="HFK20861.1"/>
    <property type="molecule type" value="Genomic_DNA"/>
</dbReference>
<comment type="caution">
    <text evidence="1">The sequence shown here is derived from an EMBL/GenBank/DDBJ whole genome shotgun (WGS) entry which is preliminary data.</text>
</comment>
<dbReference type="AlphaFoldDB" id="A0A7C3FD50"/>
<protein>
    <submittedName>
        <fullName evidence="1">Uncharacterized protein</fullName>
    </submittedName>
</protein>
<gene>
    <name evidence="1" type="ORF">ENS19_06195</name>
</gene>
<name>A0A7C3FD50_9CREN</name>
<evidence type="ECO:0000313" key="1">
    <source>
        <dbReference type="EMBL" id="HFK20861.1"/>
    </source>
</evidence>